<name>A0A0C3H5S0_OIDMZ</name>
<dbReference type="AlphaFoldDB" id="A0A0C3H5S0"/>
<gene>
    <name evidence="2" type="ORF">OIDMADRAFT_167422</name>
</gene>
<keyword evidence="3" id="KW-1185">Reference proteome</keyword>
<evidence type="ECO:0000313" key="3">
    <source>
        <dbReference type="Proteomes" id="UP000054321"/>
    </source>
</evidence>
<organism evidence="2 3">
    <name type="scientific">Oidiodendron maius (strain Zn)</name>
    <dbReference type="NCBI Taxonomy" id="913774"/>
    <lineage>
        <taxon>Eukaryota</taxon>
        <taxon>Fungi</taxon>
        <taxon>Dikarya</taxon>
        <taxon>Ascomycota</taxon>
        <taxon>Pezizomycotina</taxon>
        <taxon>Leotiomycetes</taxon>
        <taxon>Leotiomycetes incertae sedis</taxon>
        <taxon>Myxotrichaceae</taxon>
        <taxon>Oidiodendron</taxon>
    </lineage>
</organism>
<dbReference type="Proteomes" id="UP000054321">
    <property type="component" value="Unassembled WGS sequence"/>
</dbReference>
<reference evidence="3" key="2">
    <citation type="submission" date="2015-01" db="EMBL/GenBank/DDBJ databases">
        <title>Evolutionary Origins and Diversification of the Mycorrhizal Mutualists.</title>
        <authorList>
            <consortium name="DOE Joint Genome Institute"/>
            <consortium name="Mycorrhizal Genomics Consortium"/>
            <person name="Kohler A."/>
            <person name="Kuo A."/>
            <person name="Nagy L.G."/>
            <person name="Floudas D."/>
            <person name="Copeland A."/>
            <person name="Barry K.W."/>
            <person name="Cichocki N."/>
            <person name="Veneault-Fourrey C."/>
            <person name="LaButti K."/>
            <person name="Lindquist E.A."/>
            <person name="Lipzen A."/>
            <person name="Lundell T."/>
            <person name="Morin E."/>
            <person name="Murat C."/>
            <person name="Riley R."/>
            <person name="Ohm R."/>
            <person name="Sun H."/>
            <person name="Tunlid A."/>
            <person name="Henrissat B."/>
            <person name="Grigoriev I.V."/>
            <person name="Hibbett D.S."/>
            <person name="Martin F."/>
        </authorList>
    </citation>
    <scope>NUCLEOTIDE SEQUENCE [LARGE SCALE GENOMIC DNA]</scope>
    <source>
        <strain evidence="3">Zn</strain>
    </source>
</reference>
<evidence type="ECO:0000313" key="2">
    <source>
        <dbReference type="EMBL" id="KIM98629.1"/>
    </source>
</evidence>
<accession>A0A0C3H5S0</accession>
<sequence length="384" mass="43856">MSWASERKTTRTEDIAYCLMGIFNVSMPLLYGEGQRAFIRLQEEIMRSRYDHSLFAWNHHFPNTLFGSSNTPGKGVILGVGVLAPHPVAFNSSVDITPHNMKRMPYAMTNRGLQVHLRLREHNLPKDNHNNHTHWAILECGHQNNLGTAIAIPLAQMSALGMSESEDSFCRAADRDFIEVKYSEAASLGSQKIYLFGAEPLWSRVSYSFHRCWLREYGQELGLKFHKALYCEYPIKIKDDDNASHTWNYKNKSMTWDKGSRGALAALYFSKKDGPAFVLLLTFIHLWNPKRQVGIDIHIKQVRDNMNEPVAAALGKVRLHQILVEHIPSEHGHALSEAITTFSFENRVMTARIKEELIFDDNMFVLDLLFSGVKRRNSEVAPQD</sequence>
<proteinExistence type="predicted"/>
<dbReference type="STRING" id="913774.A0A0C3H5S0"/>
<dbReference type="PANTHER" id="PTHR10622">
    <property type="entry name" value="HET DOMAIN-CONTAINING PROTEIN"/>
    <property type="match status" value="1"/>
</dbReference>
<dbReference type="PANTHER" id="PTHR10622:SF10">
    <property type="entry name" value="HET DOMAIN-CONTAINING PROTEIN"/>
    <property type="match status" value="1"/>
</dbReference>
<dbReference type="EMBL" id="KN832880">
    <property type="protein sequence ID" value="KIM98629.1"/>
    <property type="molecule type" value="Genomic_DNA"/>
</dbReference>
<feature type="domain" description="DUF8212" evidence="1">
    <location>
        <begin position="36"/>
        <end position="64"/>
    </location>
</feature>
<dbReference type="Pfam" id="PF26640">
    <property type="entry name" value="DUF8212"/>
    <property type="match status" value="1"/>
</dbReference>
<dbReference type="InterPro" id="IPR058525">
    <property type="entry name" value="DUF8212"/>
</dbReference>
<dbReference type="OrthoDB" id="3787959at2759"/>
<evidence type="ECO:0000259" key="1">
    <source>
        <dbReference type="Pfam" id="PF26640"/>
    </source>
</evidence>
<dbReference type="InParanoid" id="A0A0C3H5S0"/>
<protein>
    <recommendedName>
        <fullName evidence="1">DUF8212 domain-containing protein</fullName>
    </recommendedName>
</protein>
<dbReference type="HOGENOM" id="CLU_719797_0_0_1"/>
<reference evidence="2 3" key="1">
    <citation type="submission" date="2014-04" db="EMBL/GenBank/DDBJ databases">
        <authorList>
            <consortium name="DOE Joint Genome Institute"/>
            <person name="Kuo A."/>
            <person name="Martino E."/>
            <person name="Perotto S."/>
            <person name="Kohler A."/>
            <person name="Nagy L.G."/>
            <person name="Floudas D."/>
            <person name="Copeland A."/>
            <person name="Barry K.W."/>
            <person name="Cichocki N."/>
            <person name="Veneault-Fourrey C."/>
            <person name="LaButti K."/>
            <person name="Lindquist E.A."/>
            <person name="Lipzen A."/>
            <person name="Lundell T."/>
            <person name="Morin E."/>
            <person name="Murat C."/>
            <person name="Sun H."/>
            <person name="Tunlid A."/>
            <person name="Henrissat B."/>
            <person name="Grigoriev I.V."/>
            <person name="Hibbett D.S."/>
            <person name="Martin F."/>
            <person name="Nordberg H.P."/>
            <person name="Cantor M.N."/>
            <person name="Hua S.X."/>
        </authorList>
    </citation>
    <scope>NUCLEOTIDE SEQUENCE [LARGE SCALE GENOMIC DNA]</scope>
    <source>
        <strain evidence="2 3">Zn</strain>
    </source>
</reference>